<dbReference type="PROSITE" id="PS50850">
    <property type="entry name" value="MFS"/>
    <property type="match status" value="1"/>
</dbReference>
<gene>
    <name evidence="8" type="ORF">BJ980_002761</name>
</gene>
<feature type="domain" description="Major facilitator superfamily (MFS) profile" evidence="7">
    <location>
        <begin position="18"/>
        <end position="445"/>
    </location>
</feature>
<dbReference type="InterPro" id="IPR011701">
    <property type="entry name" value="MFS"/>
</dbReference>
<evidence type="ECO:0000259" key="7">
    <source>
        <dbReference type="PROSITE" id="PS50850"/>
    </source>
</evidence>
<feature type="transmembrane region" description="Helical" evidence="6">
    <location>
        <begin position="20"/>
        <end position="44"/>
    </location>
</feature>
<dbReference type="PANTHER" id="PTHR23501:SF191">
    <property type="entry name" value="VACUOLAR BASIC AMINO ACID TRANSPORTER 4"/>
    <property type="match status" value="1"/>
</dbReference>
<dbReference type="Proteomes" id="UP000540656">
    <property type="component" value="Unassembled WGS sequence"/>
</dbReference>
<keyword evidence="3 6" id="KW-0812">Transmembrane</keyword>
<feature type="transmembrane region" description="Helical" evidence="6">
    <location>
        <begin position="264"/>
        <end position="291"/>
    </location>
</feature>
<evidence type="ECO:0000256" key="2">
    <source>
        <dbReference type="ARBA" id="ARBA00022448"/>
    </source>
</evidence>
<feature type="transmembrane region" description="Helical" evidence="6">
    <location>
        <begin position="225"/>
        <end position="243"/>
    </location>
</feature>
<evidence type="ECO:0000256" key="5">
    <source>
        <dbReference type="ARBA" id="ARBA00023136"/>
    </source>
</evidence>
<proteinExistence type="predicted"/>
<keyword evidence="2" id="KW-0813">Transport</keyword>
<dbReference type="AlphaFoldDB" id="A0A7Y9S4F6"/>
<evidence type="ECO:0000256" key="1">
    <source>
        <dbReference type="ARBA" id="ARBA00004429"/>
    </source>
</evidence>
<feature type="transmembrane region" description="Helical" evidence="6">
    <location>
        <begin position="83"/>
        <end position="102"/>
    </location>
</feature>
<feature type="transmembrane region" description="Helical" evidence="6">
    <location>
        <begin position="108"/>
        <end position="130"/>
    </location>
</feature>
<feature type="transmembrane region" description="Helical" evidence="6">
    <location>
        <begin position="330"/>
        <end position="349"/>
    </location>
</feature>
<dbReference type="InterPro" id="IPR036259">
    <property type="entry name" value="MFS_trans_sf"/>
</dbReference>
<feature type="transmembrane region" description="Helical" evidence="6">
    <location>
        <begin position="50"/>
        <end position="71"/>
    </location>
</feature>
<dbReference type="GO" id="GO:0005886">
    <property type="term" value="C:plasma membrane"/>
    <property type="evidence" value="ECO:0007669"/>
    <property type="project" value="UniProtKB-SubCell"/>
</dbReference>
<feature type="transmembrane region" description="Helical" evidence="6">
    <location>
        <begin position="422"/>
        <end position="441"/>
    </location>
</feature>
<feature type="transmembrane region" description="Helical" evidence="6">
    <location>
        <begin position="389"/>
        <end position="410"/>
    </location>
</feature>
<feature type="transmembrane region" description="Helical" evidence="6">
    <location>
        <begin position="170"/>
        <end position="188"/>
    </location>
</feature>
<dbReference type="GO" id="GO:0022857">
    <property type="term" value="F:transmembrane transporter activity"/>
    <property type="evidence" value="ECO:0007669"/>
    <property type="project" value="InterPro"/>
</dbReference>
<dbReference type="PANTHER" id="PTHR23501">
    <property type="entry name" value="MAJOR FACILITATOR SUPERFAMILY"/>
    <property type="match status" value="1"/>
</dbReference>
<comment type="subcellular location">
    <subcellularLocation>
        <location evidence="1">Cell inner membrane</location>
        <topology evidence="1">Multi-pass membrane protein</topology>
    </subcellularLocation>
</comment>
<dbReference type="Pfam" id="PF07690">
    <property type="entry name" value="MFS_1"/>
    <property type="match status" value="1"/>
</dbReference>
<dbReference type="Gene3D" id="1.20.1720.10">
    <property type="entry name" value="Multidrug resistance protein D"/>
    <property type="match status" value="1"/>
</dbReference>
<evidence type="ECO:0000313" key="8">
    <source>
        <dbReference type="EMBL" id="NYG59838.1"/>
    </source>
</evidence>
<keyword evidence="4 6" id="KW-1133">Transmembrane helix</keyword>
<dbReference type="Gene3D" id="1.20.1250.20">
    <property type="entry name" value="MFS general substrate transporter like domains"/>
    <property type="match status" value="1"/>
</dbReference>
<dbReference type="InterPro" id="IPR020846">
    <property type="entry name" value="MFS_dom"/>
</dbReference>
<feature type="transmembrane region" description="Helical" evidence="6">
    <location>
        <begin position="355"/>
        <end position="377"/>
    </location>
</feature>
<evidence type="ECO:0000313" key="9">
    <source>
        <dbReference type="Proteomes" id="UP000540656"/>
    </source>
</evidence>
<keyword evidence="5 6" id="KW-0472">Membrane</keyword>
<feature type="transmembrane region" description="Helical" evidence="6">
    <location>
        <begin position="297"/>
        <end position="318"/>
    </location>
</feature>
<name>A0A7Y9S4F6_9ACTN</name>
<evidence type="ECO:0000256" key="4">
    <source>
        <dbReference type="ARBA" id="ARBA00022989"/>
    </source>
</evidence>
<accession>A0A7Y9S4F6</accession>
<feature type="transmembrane region" description="Helical" evidence="6">
    <location>
        <begin position="142"/>
        <end position="164"/>
    </location>
</feature>
<dbReference type="EMBL" id="JACCAA010000001">
    <property type="protein sequence ID" value="NYG59838.1"/>
    <property type="molecule type" value="Genomic_DNA"/>
</dbReference>
<sequence length="449" mass="45048">MGAVGVVDVVNLQDSRRISILLGVLFGLTGMGSASAAIAVPLLAEDLETTVGLGTWTITLYALMLAVATPIYGRVADLVGVRLPLMVGVGLMTAGAVLSAAAPSFEALLVARVIQGAGAAAIPTLGVTVLSARYDGPVRGLALGRLAGVAAALSCLGPLLGGLVEAQLGWRAVMALPIFGLLILPFVWRALHGGGTRAKLDIVGAVLVAGTSAGLVLLIQSPSTGWIVALAGVLLLVLGVPAVTMQVRRRPQGFLPHEVITNSVVIRSAIAAAAVPAAWFGILIAVPAVMIGHGWEAWEVGLLLAPSAVVGLVVPRIAGPFLNKYGAARALAFAGVNAAVSMLVASIGAENESAWALAVAVLFTTISFGVGQPALMASVGDAVHVDVRGVALGVATLLFLVGGSVGSAVVGGLGDVYGMPRSLLVLAVLPVLGIVALVPMLRSAAPAVR</sequence>
<feature type="transmembrane region" description="Helical" evidence="6">
    <location>
        <begin position="200"/>
        <end position="219"/>
    </location>
</feature>
<organism evidence="8 9">
    <name type="scientific">Nocardioides daedukensis</name>
    <dbReference type="NCBI Taxonomy" id="634462"/>
    <lineage>
        <taxon>Bacteria</taxon>
        <taxon>Bacillati</taxon>
        <taxon>Actinomycetota</taxon>
        <taxon>Actinomycetes</taxon>
        <taxon>Propionibacteriales</taxon>
        <taxon>Nocardioidaceae</taxon>
        <taxon>Nocardioides</taxon>
    </lineage>
</organism>
<dbReference type="SUPFAM" id="SSF103473">
    <property type="entry name" value="MFS general substrate transporter"/>
    <property type="match status" value="1"/>
</dbReference>
<protein>
    <submittedName>
        <fullName evidence="8">MFS family permease</fullName>
    </submittedName>
</protein>
<comment type="caution">
    <text evidence="8">The sequence shown here is derived from an EMBL/GenBank/DDBJ whole genome shotgun (WGS) entry which is preliminary data.</text>
</comment>
<dbReference type="RefSeq" id="WP_179502846.1">
    <property type="nucleotide sequence ID" value="NZ_JACCAA010000001.1"/>
</dbReference>
<keyword evidence="9" id="KW-1185">Reference proteome</keyword>
<reference evidence="8 9" key="1">
    <citation type="submission" date="2020-07" db="EMBL/GenBank/DDBJ databases">
        <title>Sequencing the genomes of 1000 actinobacteria strains.</title>
        <authorList>
            <person name="Klenk H.-P."/>
        </authorList>
    </citation>
    <scope>NUCLEOTIDE SEQUENCE [LARGE SCALE GENOMIC DNA]</scope>
    <source>
        <strain evidence="8 9">DSM 23819</strain>
    </source>
</reference>
<dbReference type="PRINTS" id="PR01036">
    <property type="entry name" value="TCRTETB"/>
</dbReference>
<evidence type="ECO:0000256" key="6">
    <source>
        <dbReference type="SAM" id="Phobius"/>
    </source>
</evidence>
<evidence type="ECO:0000256" key="3">
    <source>
        <dbReference type="ARBA" id="ARBA00022692"/>
    </source>
</evidence>